<evidence type="ECO:0000313" key="2">
    <source>
        <dbReference type="Proteomes" id="UP001549167"/>
    </source>
</evidence>
<sequence length="54" mass="6483">MKKLIQHFVHLNQALQKVIQAIWNVAQVNEKLNQTMLVHQQKNQLSTELNWLQY</sequence>
<accession>A0ABV2KWD9</accession>
<protein>
    <submittedName>
        <fullName evidence="1">Uncharacterized protein</fullName>
    </submittedName>
</protein>
<keyword evidence="2" id="KW-1185">Reference proteome</keyword>
<evidence type="ECO:0000313" key="1">
    <source>
        <dbReference type="EMBL" id="MET3683913.1"/>
    </source>
</evidence>
<name>A0ABV2KWD9_9BACI</name>
<gene>
    <name evidence="1" type="ORF">ABID56_002029</name>
</gene>
<dbReference type="RefSeq" id="WP_354220764.1">
    <property type="nucleotide sequence ID" value="NZ_JBEPMX010000010.1"/>
</dbReference>
<organism evidence="1 2">
    <name type="scientific">Alkalibacillus flavidus</name>
    <dbReference type="NCBI Taxonomy" id="546021"/>
    <lineage>
        <taxon>Bacteria</taxon>
        <taxon>Bacillati</taxon>
        <taxon>Bacillota</taxon>
        <taxon>Bacilli</taxon>
        <taxon>Bacillales</taxon>
        <taxon>Bacillaceae</taxon>
        <taxon>Alkalibacillus</taxon>
    </lineage>
</organism>
<comment type="caution">
    <text evidence="1">The sequence shown here is derived from an EMBL/GenBank/DDBJ whole genome shotgun (WGS) entry which is preliminary data.</text>
</comment>
<dbReference type="Proteomes" id="UP001549167">
    <property type="component" value="Unassembled WGS sequence"/>
</dbReference>
<proteinExistence type="predicted"/>
<dbReference type="EMBL" id="JBEPMX010000010">
    <property type="protein sequence ID" value="MET3683913.1"/>
    <property type="molecule type" value="Genomic_DNA"/>
</dbReference>
<reference evidence="1 2" key="1">
    <citation type="submission" date="2024-06" db="EMBL/GenBank/DDBJ databases">
        <title>Genomic Encyclopedia of Type Strains, Phase IV (KMG-IV): sequencing the most valuable type-strain genomes for metagenomic binning, comparative biology and taxonomic classification.</title>
        <authorList>
            <person name="Goeker M."/>
        </authorList>
    </citation>
    <scope>NUCLEOTIDE SEQUENCE [LARGE SCALE GENOMIC DNA]</scope>
    <source>
        <strain evidence="1 2">DSM 23520</strain>
    </source>
</reference>